<dbReference type="EMBL" id="JXXV01000006">
    <property type="protein sequence ID" value="KJY84841.1"/>
    <property type="molecule type" value="Genomic_DNA"/>
</dbReference>
<evidence type="ECO:0000313" key="3">
    <source>
        <dbReference type="Proteomes" id="UP000033673"/>
    </source>
</evidence>
<gene>
    <name evidence="2" type="ORF">TW81_02275</name>
</gene>
<keyword evidence="3" id="KW-1185">Reference proteome</keyword>
<dbReference type="RefSeq" id="WP_045954108.1">
    <property type="nucleotide sequence ID" value="NZ_JXXV01000006.1"/>
</dbReference>
<dbReference type="Proteomes" id="UP000033673">
    <property type="component" value="Unassembled WGS sequence"/>
</dbReference>
<evidence type="ECO:0000256" key="1">
    <source>
        <dbReference type="SAM" id="SignalP"/>
    </source>
</evidence>
<dbReference type="AlphaFoldDB" id="A0A0F4NRX1"/>
<evidence type="ECO:0000313" key="2">
    <source>
        <dbReference type="EMBL" id="KJY84841.1"/>
    </source>
</evidence>
<proteinExistence type="predicted"/>
<keyword evidence="1" id="KW-0732">Signal</keyword>
<reference evidence="2 3" key="1">
    <citation type="journal article" date="2015" name="BMC Genomics">
        <title>Genome mining reveals unlocked bioactive potential of marine Gram-negative bacteria.</title>
        <authorList>
            <person name="Machado H."/>
            <person name="Sonnenschein E.C."/>
            <person name="Melchiorsen J."/>
            <person name="Gram L."/>
        </authorList>
    </citation>
    <scope>NUCLEOTIDE SEQUENCE [LARGE SCALE GENOMIC DNA]</scope>
    <source>
        <strain evidence="2 3">S2757</strain>
    </source>
</reference>
<feature type="signal peptide" evidence="1">
    <location>
        <begin position="1"/>
        <end position="18"/>
    </location>
</feature>
<accession>A0A0F4NRX1</accession>
<comment type="caution">
    <text evidence="2">The sequence shown here is derived from an EMBL/GenBank/DDBJ whole genome shotgun (WGS) entry which is preliminary data.</text>
</comment>
<sequence length="139" mass="15165">MRKALVLLVTLVSFGVSAVELSCDIKGQPWSANIKFKYDSQLLYVEHNKGEKHTLSLLSPQSNLKSYWPKEKGGGAVAISDVHDGFFKFEGATSSSIKLTPNAPIAISKFDLGTHTLTFGFTGAYGEVIFAESYELNCI</sequence>
<organism evidence="2 3">
    <name type="scientific">Vibrio galatheae</name>
    <dbReference type="NCBI Taxonomy" id="579748"/>
    <lineage>
        <taxon>Bacteria</taxon>
        <taxon>Pseudomonadati</taxon>
        <taxon>Pseudomonadota</taxon>
        <taxon>Gammaproteobacteria</taxon>
        <taxon>Vibrionales</taxon>
        <taxon>Vibrionaceae</taxon>
        <taxon>Vibrio</taxon>
    </lineage>
</organism>
<name>A0A0F4NRX1_9VIBR</name>
<feature type="chain" id="PRO_5002473118" evidence="1">
    <location>
        <begin position="19"/>
        <end position="139"/>
    </location>
</feature>
<protein>
    <submittedName>
        <fullName evidence="2">Uncharacterized protein</fullName>
    </submittedName>
</protein>
<dbReference type="PATRIC" id="fig|579748.3.peg.472"/>